<keyword evidence="1" id="KW-0472">Membrane</keyword>
<keyword evidence="1" id="KW-1133">Transmembrane helix</keyword>
<organism evidence="2 3">
    <name type="scientific">Coccomyxa viridis</name>
    <dbReference type="NCBI Taxonomy" id="1274662"/>
    <lineage>
        <taxon>Eukaryota</taxon>
        <taxon>Viridiplantae</taxon>
        <taxon>Chlorophyta</taxon>
        <taxon>core chlorophytes</taxon>
        <taxon>Trebouxiophyceae</taxon>
        <taxon>Trebouxiophyceae incertae sedis</taxon>
        <taxon>Coccomyxaceae</taxon>
        <taxon>Coccomyxa</taxon>
    </lineage>
</organism>
<protein>
    <submittedName>
        <fullName evidence="2">G138 protein</fullName>
    </submittedName>
</protein>
<name>A0ABP1FLI1_9CHLO</name>
<comment type="caution">
    <text evidence="2">The sequence shown here is derived from an EMBL/GenBank/DDBJ whole genome shotgun (WGS) entry which is preliminary data.</text>
</comment>
<proteinExistence type="predicted"/>
<evidence type="ECO:0000313" key="3">
    <source>
        <dbReference type="Proteomes" id="UP001497392"/>
    </source>
</evidence>
<keyword evidence="1" id="KW-0812">Transmembrane</keyword>
<dbReference type="Proteomes" id="UP001497392">
    <property type="component" value="Unassembled WGS sequence"/>
</dbReference>
<accession>A0ABP1FLI1</accession>
<feature type="transmembrane region" description="Helical" evidence="1">
    <location>
        <begin position="57"/>
        <end position="80"/>
    </location>
</feature>
<gene>
    <name evidence="2" type="primary">g138</name>
    <name evidence="2" type="ORF">VP750_LOCUS116</name>
</gene>
<sequence>MQTLTMLLALKFIAWLVEVGGLLSLHKSCKDGFHPSLDFYHYAQLPQANSCGKILRYLHWATWLQLPLVLALFSALLGWFGGSRVTLGRFRMAFIGLLAVACALEMWAANVVLNLAGTHKLRSSCGSHSDATLFLSSTEVTRAKIALCGYCISAAFNALLIITLGDEGEAGQYAGSEAGLGVDEPLRSP</sequence>
<feature type="transmembrane region" description="Helical" evidence="1">
    <location>
        <begin position="6"/>
        <end position="25"/>
    </location>
</feature>
<evidence type="ECO:0000256" key="1">
    <source>
        <dbReference type="SAM" id="Phobius"/>
    </source>
</evidence>
<keyword evidence="3" id="KW-1185">Reference proteome</keyword>
<reference evidence="2 3" key="1">
    <citation type="submission" date="2024-06" db="EMBL/GenBank/DDBJ databases">
        <authorList>
            <person name="Kraege A."/>
            <person name="Thomma B."/>
        </authorList>
    </citation>
    <scope>NUCLEOTIDE SEQUENCE [LARGE SCALE GENOMIC DNA]</scope>
</reference>
<evidence type="ECO:0000313" key="2">
    <source>
        <dbReference type="EMBL" id="CAL5218457.1"/>
    </source>
</evidence>
<feature type="transmembrane region" description="Helical" evidence="1">
    <location>
        <begin position="92"/>
        <end position="113"/>
    </location>
</feature>
<dbReference type="EMBL" id="CAXHTA020000001">
    <property type="protein sequence ID" value="CAL5218457.1"/>
    <property type="molecule type" value="Genomic_DNA"/>
</dbReference>